<organism evidence="1 2">
    <name type="scientific">Pedobacter nutrimenti</name>
    <dbReference type="NCBI Taxonomy" id="1241337"/>
    <lineage>
        <taxon>Bacteria</taxon>
        <taxon>Pseudomonadati</taxon>
        <taxon>Bacteroidota</taxon>
        <taxon>Sphingobacteriia</taxon>
        <taxon>Sphingobacteriales</taxon>
        <taxon>Sphingobacteriaceae</taxon>
        <taxon>Pedobacter</taxon>
    </lineage>
</organism>
<dbReference type="PROSITE" id="PS51257">
    <property type="entry name" value="PROKAR_LIPOPROTEIN"/>
    <property type="match status" value="1"/>
</dbReference>
<proteinExistence type="predicted"/>
<evidence type="ECO:0000313" key="1">
    <source>
        <dbReference type="EMBL" id="PYF74089.1"/>
    </source>
</evidence>
<dbReference type="AlphaFoldDB" id="A0A318UR95"/>
<dbReference type="OrthoDB" id="763453at2"/>
<dbReference type="EMBL" id="QKLU01000004">
    <property type="protein sequence ID" value="PYF74089.1"/>
    <property type="molecule type" value="Genomic_DNA"/>
</dbReference>
<dbReference type="Proteomes" id="UP000248198">
    <property type="component" value="Unassembled WGS sequence"/>
</dbReference>
<keyword evidence="2" id="KW-1185">Reference proteome</keyword>
<dbReference type="RefSeq" id="WP_146229825.1">
    <property type="nucleotide sequence ID" value="NZ_QKLU01000004.1"/>
</dbReference>
<accession>A0A318UR95</accession>
<reference evidence="1 2" key="1">
    <citation type="submission" date="2018-06" db="EMBL/GenBank/DDBJ databases">
        <title>Genomic Encyclopedia of Archaeal and Bacterial Type Strains, Phase II (KMG-II): from individual species to whole genera.</title>
        <authorList>
            <person name="Goeker M."/>
        </authorList>
    </citation>
    <scope>NUCLEOTIDE SEQUENCE [LARGE SCALE GENOMIC DNA]</scope>
    <source>
        <strain evidence="1 2">DSM 27372</strain>
    </source>
</reference>
<gene>
    <name evidence="1" type="ORF">B0O44_104260</name>
</gene>
<evidence type="ECO:0000313" key="2">
    <source>
        <dbReference type="Proteomes" id="UP000248198"/>
    </source>
</evidence>
<sequence length="158" mass="18452">MRRIYYLFAICLCLGYGCQNNTTERYRVGQKDSANFTVFLSMLYPKEHLLVKVNDQIVLEKIGRDTTGSPTGEYYFHYPEPIKKIEVTSRYQQKVFLNKLFIDTLTDVAQRTVAISRPFPKGMTKTNYKPYGYVPIDSSDRHVTLLNDAVYYKGTWVY</sequence>
<name>A0A318UR95_9SPHI</name>
<protein>
    <submittedName>
        <fullName evidence="1">Uncharacterized protein</fullName>
    </submittedName>
</protein>
<comment type="caution">
    <text evidence="1">The sequence shown here is derived from an EMBL/GenBank/DDBJ whole genome shotgun (WGS) entry which is preliminary data.</text>
</comment>